<accession>A0A6A5S3V4</accession>
<evidence type="ECO:0000256" key="1">
    <source>
        <dbReference type="SAM" id="MobiDB-lite"/>
    </source>
</evidence>
<feature type="region of interest" description="Disordered" evidence="1">
    <location>
        <begin position="1"/>
        <end position="27"/>
    </location>
</feature>
<evidence type="ECO:0000313" key="4">
    <source>
        <dbReference type="Proteomes" id="UP000800082"/>
    </source>
</evidence>
<feature type="transmembrane region" description="Helical" evidence="2">
    <location>
        <begin position="51"/>
        <end position="74"/>
    </location>
</feature>
<dbReference type="Proteomes" id="UP000800082">
    <property type="component" value="Unassembled WGS sequence"/>
</dbReference>
<keyword evidence="2" id="KW-0812">Transmembrane</keyword>
<dbReference type="PANTHER" id="PTHR35896">
    <property type="entry name" value="IG-LIKE DOMAIN-CONTAINING PROTEIN"/>
    <property type="match status" value="1"/>
</dbReference>
<gene>
    <name evidence="3" type="ORF">M421DRAFT_415474</name>
</gene>
<evidence type="ECO:0000313" key="3">
    <source>
        <dbReference type="EMBL" id="KAF1934449.1"/>
    </source>
</evidence>
<dbReference type="OrthoDB" id="3501153at2759"/>
<proteinExistence type="predicted"/>
<dbReference type="PANTHER" id="PTHR35896:SF3">
    <property type="entry name" value="MAJOR FACILITATOR SUPERFAMILY TRANSPORTER"/>
    <property type="match status" value="1"/>
</dbReference>
<keyword evidence="2" id="KW-1133">Transmembrane helix</keyword>
<evidence type="ECO:0000256" key="2">
    <source>
        <dbReference type="SAM" id="Phobius"/>
    </source>
</evidence>
<dbReference type="GeneID" id="54348381"/>
<name>A0A6A5S3V4_9PLEO</name>
<organism evidence="3 4">
    <name type="scientific">Didymella exigua CBS 183.55</name>
    <dbReference type="NCBI Taxonomy" id="1150837"/>
    <lineage>
        <taxon>Eukaryota</taxon>
        <taxon>Fungi</taxon>
        <taxon>Dikarya</taxon>
        <taxon>Ascomycota</taxon>
        <taxon>Pezizomycotina</taxon>
        <taxon>Dothideomycetes</taxon>
        <taxon>Pleosporomycetidae</taxon>
        <taxon>Pleosporales</taxon>
        <taxon>Pleosporineae</taxon>
        <taxon>Didymellaceae</taxon>
        <taxon>Didymella</taxon>
    </lineage>
</organism>
<dbReference type="AlphaFoldDB" id="A0A6A5S3V4"/>
<keyword evidence="2" id="KW-0472">Membrane</keyword>
<keyword evidence="4" id="KW-1185">Reference proteome</keyword>
<reference evidence="3" key="1">
    <citation type="journal article" date="2020" name="Stud. Mycol.">
        <title>101 Dothideomycetes genomes: a test case for predicting lifestyles and emergence of pathogens.</title>
        <authorList>
            <person name="Haridas S."/>
            <person name="Albert R."/>
            <person name="Binder M."/>
            <person name="Bloem J."/>
            <person name="Labutti K."/>
            <person name="Salamov A."/>
            <person name="Andreopoulos B."/>
            <person name="Baker S."/>
            <person name="Barry K."/>
            <person name="Bills G."/>
            <person name="Bluhm B."/>
            <person name="Cannon C."/>
            <person name="Castanera R."/>
            <person name="Culley D."/>
            <person name="Daum C."/>
            <person name="Ezra D."/>
            <person name="Gonzalez J."/>
            <person name="Henrissat B."/>
            <person name="Kuo A."/>
            <person name="Liang C."/>
            <person name="Lipzen A."/>
            <person name="Lutzoni F."/>
            <person name="Magnuson J."/>
            <person name="Mondo S."/>
            <person name="Nolan M."/>
            <person name="Ohm R."/>
            <person name="Pangilinan J."/>
            <person name="Park H.-J."/>
            <person name="Ramirez L."/>
            <person name="Alfaro M."/>
            <person name="Sun H."/>
            <person name="Tritt A."/>
            <person name="Yoshinaga Y."/>
            <person name="Zwiers L.-H."/>
            <person name="Turgeon B."/>
            <person name="Goodwin S."/>
            <person name="Spatafora J."/>
            <person name="Crous P."/>
            <person name="Grigoriev I."/>
        </authorList>
    </citation>
    <scope>NUCLEOTIDE SEQUENCE</scope>
    <source>
        <strain evidence="3">CBS 183.55</strain>
    </source>
</reference>
<dbReference type="InterPro" id="IPR053008">
    <property type="entry name" value="Phomopsin_biosynth_assoc"/>
</dbReference>
<dbReference type="EMBL" id="ML978956">
    <property type="protein sequence ID" value="KAF1934449.1"/>
    <property type="molecule type" value="Genomic_DNA"/>
</dbReference>
<dbReference type="RefSeq" id="XP_033454697.1">
    <property type="nucleotide sequence ID" value="XM_033590713.1"/>
</dbReference>
<protein>
    <submittedName>
        <fullName evidence="3">Uncharacterized protein</fullName>
    </submittedName>
</protein>
<sequence>MAENYRLLSDASEERRSDEEILLPGGPSEKTSFRQKLHFLEPLAWRATSQIGTWALALSLLVLVFVTTAGAYHFGTRFSYRPLPVPTNLGSCGATSEEGQRKGCVFDFIIGTWVRPECLDHTMYKQYISEWESLNISMFSDPDGLHKADKEYTLGGHYELIYSHGTFHYLHCIYTLEKRMKLLNHELWAVPSNVMEEEHINHCLNITGKPSVPDITDPALRPVFLKVPIVDCLVYRH</sequence>